<evidence type="ECO:0000313" key="2">
    <source>
        <dbReference type="Proteomes" id="UP000836841"/>
    </source>
</evidence>
<organism evidence="1 2">
    <name type="scientific">Thlaspi arvense</name>
    <name type="common">Field penny-cress</name>
    <dbReference type="NCBI Taxonomy" id="13288"/>
    <lineage>
        <taxon>Eukaryota</taxon>
        <taxon>Viridiplantae</taxon>
        <taxon>Streptophyta</taxon>
        <taxon>Embryophyta</taxon>
        <taxon>Tracheophyta</taxon>
        <taxon>Spermatophyta</taxon>
        <taxon>Magnoliopsida</taxon>
        <taxon>eudicotyledons</taxon>
        <taxon>Gunneridae</taxon>
        <taxon>Pentapetalae</taxon>
        <taxon>rosids</taxon>
        <taxon>malvids</taxon>
        <taxon>Brassicales</taxon>
        <taxon>Brassicaceae</taxon>
        <taxon>Thlaspideae</taxon>
        <taxon>Thlaspi</taxon>
    </lineage>
</organism>
<sequence length="212" mass="24102">MNYSTEMVISDRDQGSSGSKTLPSYMFAANCYPSGSLFAIVETTPTIIYYLSGRDPHMSRQKPNNHVRIYRYVVRYKILSRVLMGKTTACYGFPLALQLLAFEAVLILLTKIPEPDNMTTFLSDPYALAITITLMQMNDVLDVDLDPKGLLFELHYFNFIRLDIFNDEEDSDVGWDDEVADDKVSFLLELKRSGYQFKESDFPSGDTSIPPI</sequence>
<gene>
    <name evidence="1" type="ORF">TAV2_LOCUS25945</name>
</gene>
<keyword evidence="2" id="KW-1185">Reference proteome</keyword>
<evidence type="ECO:0000313" key="1">
    <source>
        <dbReference type="EMBL" id="CAH2079115.1"/>
    </source>
</evidence>
<dbReference type="Proteomes" id="UP000836841">
    <property type="component" value="Chromosome 7"/>
</dbReference>
<reference evidence="1 2" key="1">
    <citation type="submission" date="2022-03" db="EMBL/GenBank/DDBJ databases">
        <authorList>
            <person name="Nunn A."/>
            <person name="Chopra R."/>
            <person name="Nunn A."/>
            <person name="Contreras Garrido A."/>
        </authorList>
    </citation>
    <scope>NUCLEOTIDE SEQUENCE [LARGE SCALE GENOMIC DNA]</scope>
</reference>
<dbReference type="AlphaFoldDB" id="A0AAU9T9G6"/>
<proteinExistence type="predicted"/>
<protein>
    <submittedName>
        <fullName evidence="1">Uncharacterized protein</fullName>
    </submittedName>
</protein>
<accession>A0AAU9T9G6</accession>
<name>A0AAU9T9G6_THLAR</name>
<dbReference type="EMBL" id="OU466863">
    <property type="protein sequence ID" value="CAH2079115.1"/>
    <property type="molecule type" value="Genomic_DNA"/>
</dbReference>